<dbReference type="EMBL" id="JAAISW010000167">
    <property type="protein sequence ID" value="NSJ47078.1"/>
    <property type="molecule type" value="Genomic_DNA"/>
</dbReference>
<protein>
    <submittedName>
        <fullName evidence="3">Tyrosine-type recombinase/integrase</fullName>
    </submittedName>
</protein>
<evidence type="ECO:0000313" key="4">
    <source>
        <dbReference type="Proteomes" id="UP000719916"/>
    </source>
</evidence>
<feature type="domain" description="Tyr recombinase" evidence="2">
    <location>
        <begin position="1"/>
        <end position="111"/>
    </location>
</feature>
<organism evidence="3 4">
    <name type="scientific">Enterocloster clostridioformis</name>
    <dbReference type="NCBI Taxonomy" id="1531"/>
    <lineage>
        <taxon>Bacteria</taxon>
        <taxon>Bacillati</taxon>
        <taxon>Bacillota</taxon>
        <taxon>Clostridia</taxon>
        <taxon>Lachnospirales</taxon>
        <taxon>Lachnospiraceae</taxon>
        <taxon>Enterocloster</taxon>
    </lineage>
</organism>
<name>A0ABD6LRH7_9FIRM</name>
<evidence type="ECO:0000256" key="1">
    <source>
        <dbReference type="ARBA" id="ARBA00023172"/>
    </source>
</evidence>
<dbReference type="GO" id="GO:0006310">
    <property type="term" value="P:DNA recombination"/>
    <property type="evidence" value="ECO:0007669"/>
    <property type="project" value="UniProtKB-KW"/>
</dbReference>
<comment type="caution">
    <text evidence="3">The sequence shown here is derived from an EMBL/GenBank/DDBJ whole genome shotgun (WGS) entry which is preliminary data.</text>
</comment>
<proteinExistence type="predicted"/>
<dbReference type="Pfam" id="PF00589">
    <property type="entry name" value="Phage_integrase"/>
    <property type="match status" value="1"/>
</dbReference>
<dbReference type="InterPro" id="IPR011010">
    <property type="entry name" value="DNA_brk_join_enz"/>
</dbReference>
<dbReference type="RefSeq" id="WP_173877612.1">
    <property type="nucleotide sequence ID" value="NZ_JAAIST010000133.1"/>
</dbReference>
<dbReference type="AlphaFoldDB" id="A0ABD6LRH7"/>
<dbReference type="Gene3D" id="1.10.443.10">
    <property type="entry name" value="Intergrase catalytic core"/>
    <property type="match status" value="1"/>
</dbReference>
<dbReference type="SUPFAM" id="SSF56349">
    <property type="entry name" value="DNA breaking-rejoining enzymes"/>
    <property type="match status" value="1"/>
</dbReference>
<feature type="non-terminal residue" evidence="3">
    <location>
        <position position="1"/>
    </location>
</feature>
<sequence length="138" mass="15820">TAALVEAYISENRLDLAHKASYPLFTNRQHNRLTKEGVAYIINKYAVMAHEISDKVPEKVKCHMLRHSKAVHLLQAGVNLIYIRDFLGHSDIKTTEIYARADTELKRKALENAYPDLVDSNLPDWSENGDLMEWLSKL</sequence>
<dbReference type="PROSITE" id="PS51898">
    <property type="entry name" value="TYR_RECOMBINASE"/>
    <property type="match status" value="1"/>
</dbReference>
<dbReference type="InterPro" id="IPR013762">
    <property type="entry name" value="Integrase-like_cat_sf"/>
</dbReference>
<dbReference type="Proteomes" id="UP000719916">
    <property type="component" value="Unassembled WGS sequence"/>
</dbReference>
<keyword evidence="1" id="KW-0233">DNA recombination</keyword>
<evidence type="ECO:0000313" key="3">
    <source>
        <dbReference type="EMBL" id="NSJ47078.1"/>
    </source>
</evidence>
<dbReference type="InterPro" id="IPR002104">
    <property type="entry name" value="Integrase_catalytic"/>
</dbReference>
<gene>
    <name evidence="3" type="ORF">G5B26_26945</name>
</gene>
<reference evidence="3 4" key="1">
    <citation type="journal article" date="2020" name="Cell Host Microbe">
        <title>Functional and Genomic Variation between Human-Derived Isolates of Lachnospiraceae Reveals Inter- and Intra-Species Diversity.</title>
        <authorList>
            <person name="Sorbara M.T."/>
            <person name="Littmann E.R."/>
            <person name="Fontana E."/>
            <person name="Moody T.U."/>
            <person name="Kohout C.E."/>
            <person name="Gjonbalaj M."/>
            <person name="Eaton V."/>
            <person name="Seok R."/>
            <person name="Leiner I.M."/>
            <person name="Pamer E.G."/>
        </authorList>
    </citation>
    <scope>NUCLEOTIDE SEQUENCE [LARGE SCALE GENOMIC DNA]</scope>
    <source>
        <strain evidence="3 4">MSK.2.26</strain>
    </source>
</reference>
<evidence type="ECO:0000259" key="2">
    <source>
        <dbReference type="PROSITE" id="PS51898"/>
    </source>
</evidence>
<accession>A0ABD6LRH7</accession>